<proteinExistence type="predicted"/>
<dbReference type="AlphaFoldDB" id="A0A1I8EWM9"/>
<protein>
    <submittedName>
        <fullName evidence="1">Uncharacterized protein</fullName>
    </submittedName>
</protein>
<dbReference type="WBParaSite" id="maker-PairedContig_5961-snap-gene-0.18-mRNA-1">
    <property type="protein sequence ID" value="maker-PairedContig_5961-snap-gene-0.18-mRNA-1"/>
    <property type="gene ID" value="maker-PairedContig_5961-snap-gene-0.18"/>
</dbReference>
<sequence>MPLKEASFQKGEIAFFCELILNKMMAEESIRSDQFTVWAREKKIGFLRERALLWRVKHAKRMGEDPNRQIATAGHLVVVRRKDALGSLGPAILEVLFNENPLDELVTALREASTEMVREFLSDLRYLLVSESDAQISDITFFLSNASLLTAFSYRSQQKGINDDDFEALFPALSDAQIRLIDLNGSCPTKEIQLIVKNLNVRLVRFHRYPGVNVETFENTKLLNSAVEFIVAQGLNPGIKNSGMRFLRHLKNVFPAVKHIFWDWSTMMPTLTCIDAEVMACLNELLNLYKEMEMNLLAILFFMSSEGSEELVEVIWKHLKTFHLPNAKMRKVMRDDKPYYCPPYMFFTAGTSEKISRLEKVVCTDRIVEPDLRHFLYVQNRSINIYKNDNIYEFMGFDYEHDD</sequence>
<reference evidence="1" key="1">
    <citation type="submission" date="2016-11" db="UniProtKB">
        <authorList>
            <consortium name="WormBaseParasite"/>
        </authorList>
    </citation>
    <scope>IDENTIFICATION</scope>
    <source>
        <strain evidence="1">pt0022</strain>
    </source>
</reference>
<accession>A0A1I8EWM9</accession>
<dbReference type="STRING" id="6293.A0A1I8EWM9"/>
<organism evidence="1">
    <name type="scientific">Wuchereria bancrofti</name>
    <dbReference type="NCBI Taxonomy" id="6293"/>
    <lineage>
        <taxon>Eukaryota</taxon>
        <taxon>Metazoa</taxon>
        <taxon>Ecdysozoa</taxon>
        <taxon>Nematoda</taxon>
        <taxon>Chromadorea</taxon>
        <taxon>Rhabditida</taxon>
        <taxon>Spirurina</taxon>
        <taxon>Spiruromorpha</taxon>
        <taxon>Filarioidea</taxon>
        <taxon>Onchocercidae</taxon>
        <taxon>Wuchereria</taxon>
    </lineage>
</organism>
<evidence type="ECO:0000313" key="1">
    <source>
        <dbReference type="WBParaSite" id="maker-PairedContig_5961-snap-gene-0.18-mRNA-1"/>
    </source>
</evidence>
<name>A0A1I8EWM9_WUCBA</name>